<gene>
    <name evidence="2" type="ORF">FQN60_010384</name>
</gene>
<feature type="chain" id="PRO_5023879216" evidence="1">
    <location>
        <begin position="18"/>
        <end position="217"/>
    </location>
</feature>
<sequence>MNFTILTLTTMLVMVYAASLHKTKEQLLDDILQSASSLEKQVTKSKGFFCLAQKALVDANVSSTNNVPDAERLIRQLKKLNEKSGNTNCTLNTTDKYPLSDLLIDISECTQLCKEHLIQCLNNSDSLRSRSALLRRSSSSLLDSCKSFSCSSALAKRSTPPTITFFSKADNLSSKSSALALFLSSSSMSSLASNAFLSSSIFACISTILSGETFFLP</sequence>
<accession>A0A5J5D6E2</accession>
<dbReference type="Proteomes" id="UP000327493">
    <property type="component" value="Chromosome 10"/>
</dbReference>
<keyword evidence="1" id="KW-0732">Signal</keyword>
<evidence type="ECO:0000313" key="3">
    <source>
        <dbReference type="Proteomes" id="UP000327493"/>
    </source>
</evidence>
<protein>
    <submittedName>
        <fullName evidence="2">Uncharacterized protein</fullName>
    </submittedName>
</protein>
<reference evidence="2 3" key="1">
    <citation type="submission" date="2019-08" db="EMBL/GenBank/DDBJ databases">
        <title>A chromosome-level genome assembly, high-density linkage maps, and genome scans reveal the genomic architecture of hybrid incompatibilities underlying speciation via character displacement in darters (Percidae: Etheostominae).</title>
        <authorList>
            <person name="Moran R.L."/>
            <person name="Catchen J.M."/>
            <person name="Fuller R.C."/>
        </authorList>
    </citation>
    <scope>NUCLEOTIDE SEQUENCE [LARGE SCALE GENOMIC DNA]</scope>
    <source>
        <strain evidence="2">EspeVRDwgs_2016</strain>
        <tissue evidence="2">Muscle</tissue>
    </source>
</reference>
<evidence type="ECO:0000256" key="1">
    <source>
        <dbReference type="SAM" id="SignalP"/>
    </source>
</evidence>
<name>A0A5J5D6E2_9PERO</name>
<proteinExistence type="predicted"/>
<organism evidence="2 3">
    <name type="scientific">Etheostoma spectabile</name>
    <name type="common">orangethroat darter</name>
    <dbReference type="NCBI Taxonomy" id="54343"/>
    <lineage>
        <taxon>Eukaryota</taxon>
        <taxon>Metazoa</taxon>
        <taxon>Chordata</taxon>
        <taxon>Craniata</taxon>
        <taxon>Vertebrata</taxon>
        <taxon>Euteleostomi</taxon>
        <taxon>Actinopterygii</taxon>
        <taxon>Neopterygii</taxon>
        <taxon>Teleostei</taxon>
        <taxon>Neoteleostei</taxon>
        <taxon>Acanthomorphata</taxon>
        <taxon>Eupercaria</taxon>
        <taxon>Perciformes</taxon>
        <taxon>Percoidei</taxon>
        <taxon>Percidae</taxon>
        <taxon>Etheostomatinae</taxon>
        <taxon>Etheostoma</taxon>
    </lineage>
</organism>
<comment type="caution">
    <text evidence="2">The sequence shown here is derived from an EMBL/GenBank/DDBJ whole genome shotgun (WGS) entry which is preliminary data.</text>
</comment>
<feature type="signal peptide" evidence="1">
    <location>
        <begin position="1"/>
        <end position="17"/>
    </location>
</feature>
<dbReference type="EMBL" id="VOFY01000010">
    <property type="protein sequence ID" value="KAA8589039.1"/>
    <property type="molecule type" value="Genomic_DNA"/>
</dbReference>
<evidence type="ECO:0000313" key="2">
    <source>
        <dbReference type="EMBL" id="KAA8589039.1"/>
    </source>
</evidence>
<dbReference type="AlphaFoldDB" id="A0A5J5D6E2"/>
<keyword evidence="3" id="KW-1185">Reference proteome</keyword>